<dbReference type="SUPFAM" id="SSF56112">
    <property type="entry name" value="Protein kinase-like (PK-like)"/>
    <property type="match status" value="1"/>
</dbReference>
<feature type="region of interest" description="Disordered" evidence="1">
    <location>
        <begin position="330"/>
        <end position="362"/>
    </location>
</feature>
<proteinExistence type="predicted"/>
<evidence type="ECO:0000313" key="2">
    <source>
        <dbReference type="EMBL" id="KAI7839011.1"/>
    </source>
</evidence>
<evidence type="ECO:0000256" key="1">
    <source>
        <dbReference type="SAM" id="MobiDB-lite"/>
    </source>
</evidence>
<comment type="caution">
    <text evidence="2">The sequence shown here is derived from an EMBL/GenBank/DDBJ whole genome shotgun (WGS) entry which is preliminary data.</text>
</comment>
<dbReference type="AlphaFoldDB" id="A0AAD5DMR8"/>
<keyword evidence="3" id="KW-1185">Reference proteome</keyword>
<gene>
    <name evidence="2" type="ORF">COHA_007250</name>
</gene>
<name>A0AAD5DMR8_9CHLO</name>
<feature type="compositionally biased region" description="Low complexity" evidence="1">
    <location>
        <begin position="343"/>
        <end position="354"/>
    </location>
</feature>
<dbReference type="Gene3D" id="1.10.510.10">
    <property type="entry name" value="Transferase(Phosphotransferase) domain 1"/>
    <property type="match status" value="1"/>
</dbReference>
<feature type="compositionally biased region" description="Polar residues" evidence="1">
    <location>
        <begin position="330"/>
        <end position="340"/>
    </location>
</feature>
<evidence type="ECO:0008006" key="4">
    <source>
        <dbReference type="Google" id="ProtNLM"/>
    </source>
</evidence>
<dbReference type="EMBL" id="JADXDR010000109">
    <property type="protein sequence ID" value="KAI7839011.1"/>
    <property type="molecule type" value="Genomic_DNA"/>
</dbReference>
<sequence length="529" mass="59011">MAEGPKEDKRVLSLVRGTSLADHLSKDDSSTIGAIVLPWKYTIQEGSELMDGVVVGKFLGAGMQARVYQLQTQDGRPLGKVLKVNRGDIGSQMLNNNQVWVGMDKEWKIGTQLRTMLQQPDGSLPGFMTVNDVVLRKSESGVDPRKGRMRFAGMVLGELRGWEIYKRLDMPEFHNVHYVKEMLFQVFSALDRAQRKLGFNHADLGMRNVMEHYPRTWEQIPGGAAAAEHVPHIPGYTCNANGSRLPLGPEVEFKIIDFGISKMSAKLAEAAGGREAQENVARVQQMFAHGRRIVFEGKSKRSALEMETSDFEHERFGWFKRVVLRRSSDQQFRLNRTTPRPGSPELSSAASEAASTDDDASSEPQLFAMQAPEEVVLSESEVQQACKWAHVKKTKSPIEKLYRSFWHRKGDVFHLLLGMALALDNRVWPEEDADDVTSLLSLVYHVTGLRLKASFAEAGQGQERSLFGKLACVGRPQVVGFKAHTMPFNSGLLAGEALVHPLFRSYRSCQPPHAETPVPLAKLFPEMGL</sequence>
<reference evidence="2" key="1">
    <citation type="submission" date="2020-11" db="EMBL/GenBank/DDBJ databases">
        <title>Chlorella ohadii genome sequencing and assembly.</title>
        <authorList>
            <person name="Murik O."/>
            <person name="Treves H."/>
            <person name="Kedem I."/>
            <person name="Shotland Y."/>
            <person name="Kaplan A."/>
        </authorList>
    </citation>
    <scope>NUCLEOTIDE SEQUENCE</scope>
    <source>
        <strain evidence="2">1</strain>
    </source>
</reference>
<protein>
    <recommendedName>
        <fullName evidence="4">Protein kinase domain-containing protein</fullName>
    </recommendedName>
</protein>
<accession>A0AAD5DMR8</accession>
<dbReference type="InterPro" id="IPR011009">
    <property type="entry name" value="Kinase-like_dom_sf"/>
</dbReference>
<organism evidence="2 3">
    <name type="scientific">Chlorella ohadii</name>
    <dbReference type="NCBI Taxonomy" id="2649997"/>
    <lineage>
        <taxon>Eukaryota</taxon>
        <taxon>Viridiplantae</taxon>
        <taxon>Chlorophyta</taxon>
        <taxon>core chlorophytes</taxon>
        <taxon>Trebouxiophyceae</taxon>
        <taxon>Chlorellales</taxon>
        <taxon>Chlorellaceae</taxon>
        <taxon>Chlorella clade</taxon>
        <taxon>Chlorella</taxon>
    </lineage>
</organism>
<dbReference type="Proteomes" id="UP001205105">
    <property type="component" value="Unassembled WGS sequence"/>
</dbReference>
<evidence type="ECO:0000313" key="3">
    <source>
        <dbReference type="Proteomes" id="UP001205105"/>
    </source>
</evidence>